<dbReference type="Pfam" id="PF01345">
    <property type="entry name" value="DUF11"/>
    <property type="match status" value="1"/>
</dbReference>
<dbReference type="Gene3D" id="2.160.20.10">
    <property type="entry name" value="Single-stranded right-handed beta-helix, Pectin lyase-like"/>
    <property type="match status" value="1"/>
</dbReference>
<dbReference type="InterPro" id="IPR047589">
    <property type="entry name" value="DUF11_rpt"/>
</dbReference>
<dbReference type="KEGG" id="mfc:BRM9_0998"/>
<evidence type="ECO:0000313" key="6">
    <source>
        <dbReference type="Proteomes" id="UP000029661"/>
    </source>
</evidence>
<gene>
    <name evidence="3" type="ORF">BRM9_0998</name>
    <name evidence="4" type="ORF">DSM1535_1656</name>
    <name evidence="5" type="ORF">MB9_1344</name>
</gene>
<evidence type="ECO:0000313" key="3">
    <source>
        <dbReference type="EMBL" id="AIS31814.1"/>
    </source>
</evidence>
<reference evidence="5" key="3">
    <citation type="submission" date="2014-09" db="EMBL/GenBank/DDBJ databases">
        <authorList>
            <person name="Bishop-Lilly K.A."/>
            <person name="Broomall S.M."/>
            <person name="Chain P.S."/>
            <person name="Chertkov O."/>
            <person name="Coyne S.R."/>
            <person name="Daligault H.E."/>
            <person name="Davenport K.W."/>
            <person name="Erkkila T."/>
            <person name="Frey K.G."/>
            <person name="Gibbons H.S."/>
            <person name="Gu W."/>
            <person name="Jaissle J."/>
            <person name="Johnson S.L."/>
            <person name="Koroleva G.I."/>
            <person name="Ladner J.T."/>
            <person name="Lo C.-C."/>
            <person name="Minogue T.D."/>
            <person name="Munk C."/>
            <person name="Palacios G.F."/>
            <person name="Redden C.L."/>
            <person name="Rosenzweig C.N."/>
            <person name="Scholz M.B."/>
            <person name="Teshima H."/>
            <person name="Xu Y."/>
        </authorList>
    </citation>
    <scope>NUCLEOTIDE SEQUENCE</scope>
    <source>
        <strain evidence="5">Mb9</strain>
    </source>
</reference>
<dbReference type="GeneID" id="26739589"/>
<dbReference type="PATRIC" id="fig|2162.10.peg.1406"/>
<keyword evidence="1" id="KW-0812">Transmembrane</keyword>
<dbReference type="EMBL" id="CP006933">
    <property type="protein sequence ID" value="AIS31814.1"/>
    <property type="molecule type" value="Genomic_DNA"/>
</dbReference>
<organism evidence="3 6">
    <name type="scientific">Methanobacterium formicicum</name>
    <dbReference type="NCBI Taxonomy" id="2162"/>
    <lineage>
        <taxon>Archaea</taxon>
        <taxon>Methanobacteriati</taxon>
        <taxon>Methanobacteriota</taxon>
        <taxon>Methanomada group</taxon>
        <taxon>Methanobacteria</taxon>
        <taxon>Methanobacteriales</taxon>
        <taxon>Methanobacteriaceae</taxon>
        <taxon>Methanobacterium</taxon>
    </lineage>
</organism>
<sequence>MTNGKTNRIILLLGFLLLLVATISASTAADTIYVDNATGSDGNDGLTPTTAKATIQNGTDTVDPEGTVYVADGTYNEQVVINKNLNLIGQSQSGTIISGTNTGRPVTINQATVTLTSFTIQDGNNVQYGGGIYNYFGNLTVNNCIIQLNTATISGGGIYNMFGNLTVYNSLIQQNTASSSGGGISNYGTDPSFINHSTIQQNTANGYGGGGVYNGGYLIITDSNILQNTGTLGSAILKRTGNSLVVNFCRIYGNTGFYSIYDDSASPVNNNVEDNWWGANAPQFSQLLRYIPFPTHWLYMTINATPSTIGNRETSLVTVSFNNRSDGTTVTPFNPAVGHIPDLTPVLFETDLGNLGSKTINRLTLDGIATATLTADETPGIAKVNGTTDAQEVSTDVTIIPKSSLYLKVTPSKTNPVPGDTVTYSLKVGNNGPDPAENVVMTYTIPEGLEFAGASDDVGNTWTYDPVTRTITWTLGTVPMGDPTLLLQMRYLRAGFYLINPLLSTTTYDPTLNQETQSLTVNAQNIATAAVLANTVGMKSTGVPLAGMLLALLMVITGFYTARRK</sequence>
<dbReference type="Proteomes" id="UP000062768">
    <property type="component" value="Chromosome I"/>
</dbReference>
<dbReference type="InterPro" id="IPR012334">
    <property type="entry name" value="Pectin_lyas_fold"/>
</dbReference>
<dbReference type="InterPro" id="IPR001434">
    <property type="entry name" value="OmcB-like_DUF11"/>
</dbReference>
<dbReference type="SUPFAM" id="SSF51126">
    <property type="entry name" value="Pectin lyase-like"/>
    <property type="match status" value="1"/>
</dbReference>
<dbReference type="Gene3D" id="2.60.40.1170">
    <property type="entry name" value="Mu homology domain, subdomain B"/>
    <property type="match status" value="1"/>
</dbReference>
<dbReference type="NCBIfam" id="TIGR01451">
    <property type="entry name" value="B_ant_repeat"/>
    <property type="match status" value="1"/>
</dbReference>
<evidence type="ECO:0000313" key="4">
    <source>
        <dbReference type="EMBL" id="CEA13982.1"/>
    </source>
</evidence>
<keyword evidence="7" id="KW-1185">Reference proteome</keyword>
<evidence type="ECO:0000259" key="2">
    <source>
        <dbReference type="Pfam" id="PF01345"/>
    </source>
</evidence>
<reference evidence="3" key="1">
    <citation type="submission" date="2013-12" db="EMBL/GenBank/DDBJ databases">
        <title>The complete genome sequence of Methanobacterium sp. BRM9.</title>
        <authorList>
            <consortium name="Pastoral Greenhouse Gas Research Consortium"/>
            <person name="Kelly W.J."/>
            <person name="Leahy S.C."/>
            <person name="Perry R."/>
            <person name="Li D."/>
            <person name="Altermann E."/>
            <person name="Lambie S.C."/>
            <person name="Attwood G.T."/>
        </authorList>
    </citation>
    <scope>NUCLEOTIDE SEQUENCE [LARGE SCALE GENOMIC DNA]</scope>
    <source>
        <strain evidence="3">BRM9</strain>
    </source>
</reference>
<reference evidence="4" key="2">
    <citation type="submission" date="2014-08" db="EMBL/GenBank/DDBJ databases">
        <authorList>
            <person name="Wibberg D."/>
        </authorList>
    </citation>
    <scope>NUCLEOTIDE SEQUENCE</scope>
</reference>
<accession>A0A089ZV49</accession>
<dbReference type="Proteomes" id="UP000029661">
    <property type="component" value="Chromosome"/>
</dbReference>
<evidence type="ECO:0000256" key="1">
    <source>
        <dbReference type="SAM" id="Phobius"/>
    </source>
</evidence>
<dbReference type="KEGG" id="mfi:DSM1535_1656"/>
<name>A0A089ZV49_METFO</name>
<proteinExistence type="predicted"/>
<feature type="domain" description="DUF11" evidence="2">
    <location>
        <begin position="407"/>
        <end position="521"/>
    </location>
</feature>
<dbReference type="EMBL" id="LN734822">
    <property type="protein sequence ID" value="CEL24981.1"/>
    <property type="molecule type" value="Genomic_DNA"/>
</dbReference>
<feature type="transmembrane region" description="Helical" evidence="1">
    <location>
        <begin position="542"/>
        <end position="562"/>
    </location>
</feature>
<keyword evidence="1" id="KW-0472">Membrane</keyword>
<evidence type="ECO:0000313" key="5">
    <source>
        <dbReference type="EMBL" id="CEL24981.1"/>
    </source>
</evidence>
<dbReference type="EMBL" id="LN515531">
    <property type="protein sequence ID" value="CEA13982.1"/>
    <property type="molecule type" value="Genomic_DNA"/>
</dbReference>
<dbReference type="InterPro" id="IPR011050">
    <property type="entry name" value="Pectin_lyase_fold/virulence"/>
</dbReference>
<dbReference type="RefSeq" id="WP_052399963.1">
    <property type="nucleotide sequence ID" value="NZ_CP006933.1"/>
</dbReference>
<keyword evidence="1" id="KW-1133">Transmembrane helix</keyword>
<dbReference type="STRING" id="2162.BRM9_0998"/>
<evidence type="ECO:0000313" key="7">
    <source>
        <dbReference type="Proteomes" id="UP000062768"/>
    </source>
</evidence>
<dbReference type="OrthoDB" id="71598at2157"/>
<protein>
    <submittedName>
        <fullName evidence="3">Adhesin-like protein</fullName>
    </submittedName>
</protein>
<dbReference type="AlphaFoldDB" id="A0A089ZV49"/>